<feature type="signal peptide" evidence="1">
    <location>
        <begin position="1"/>
        <end position="17"/>
    </location>
</feature>
<protein>
    <recommendedName>
        <fullName evidence="4">Saposin B-type domain-containing protein</fullName>
    </recommendedName>
</protein>
<feature type="chain" id="PRO_5040173428" description="Saposin B-type domain-containing protein" evidence="1">
    <location>
        <begin position="18"/>
        <end position="86"/>
    </location>
</feature>
<sequence>MILFPILLIFILKICSASNQECLLCQEVLISETEANRYLKRIVEHCKGIETTCYEDQLLNFNKMKNLMNQKGYSAKKACKSVVGRC</sequence>
<proteinExistence type="predicted"/>
<evidence type="ECO:0000313" key="2">
    <source>
        <dbReference type="EMBL" id="CAI5439896.1"/>
    </source>
</evidence>
<evidence type="ECO:0000313" key="3">
    <source>
        <dbReference type="Proteomes" id="UP001152747"/>
    </source>
</evidence>
<dbReference type="Proteomes" id="UP001152747">
    <property type="component" value="Unassembled WGS sequence"/>
</dbReference>
<gene>
    <name evidence="2" type="ORF">CAMP_LOCUS2533</name>
</gene>
<keyword evidence="1" id="KW-0732">Signal</keyword>
<evidence type="ECO:0000256" key="1">
    <source>
        <dbReference type="SAM" id="SignalP"/>
    </source>
</evidence>
<evidence type="ECO:0008006" key="4">
    <source>
        <dbReference type="Google" id="ProtNLM"/>
    </source>
</evidence>
<dbReference type="AlphaFoldDB" id="A0A9P1MV29"/>
<accession>A0A9P1MV29</accession>
<name>A0A9P1MV29_9PELO</name>
<comment type="caution">
    <text evidence="2">The sequence shown here is derived from an EMBL/GenBank/DDBJ whole genome shotgun (WGS) entry which is preliminary data.</text>
</comment>
<keyword evidence="3" id="KW-1185">Reference proteome</keyword>
<reference evidence="2" key="1">
    <citation type="submission" date="2022-11" db="EMBL/GenBank/DDBJ databases">
        <authorList>
            <person name="Kikuchi T."/>
        </authorList>
    </citation>
    <scope>NUCLEOTIDE SEQUENCE</scope>
    <source>
        <strain evidence="2">PS1010</strain>
    </source>
</reference>
<organism evidence="2 3">
    <name type="scientific">Caenorhabditis angaria</name>
    <dbReference type="NCBI Taxonomy" id="860376"/>
    <lineage>
        <taxon>Eukaryota</taxon>
        <taxon>Metazoa</taxon>
        <taxon>Ecdysozoa</taxon>
        <taxon>Nematoda</taxon>
        <taxon>Chromadorea</taxon>
        <taxon>Rhabditida</taxon>
        <taxon>Rhabditina</taxon>
        <taxon>Rhabditomorpha</taxon>
        <taxon>Rhabditoidea</taxon>
        <taxon>Rhabditidae</taxon>
        <taxon>Peloderinae</taxon>
        <taxon>Caenorhabditis</taxon>
    </lineage>
</organism>
<dbReference type="EMBL" id="CANHGI010000001">
    <property type="protein sequence ID" value="CAI5439896.1"/>
    <property type="molecule type" value="Genomic_DNA"/>
</dbReference>